<dbReference type="EMBL" id="BARV01003836">
    <property type="protein sequence ID" value="GAI12350.1"/>
    <property type="molecule type" value="Genomic_DNA"/>
</dbReference>
<evidence type="ECO:0000313" key="2">
    <source>
        <dbReference type="EMBL" id="GAI12350.1"/>
    </source>
</evidence>
<protein>
    <submittedName>
        <fullName evidence="2">Uncharacterized protein</fullName>
    </submittedName>
</protein>
<proteinExistence type="predicted"/>
<gene>
    <name evidence="2" type="ORF">S06H3_08921</name>
</gene>
<accession>X1MCE1</accession>
<feature type="transmembrane region" description="Helical" evidence="1">
    <location>
        <begin position="40"/>
        <end position="61"/>
    </location>
</feature>
<organism evidence="2">
    <name type="scientific">marine sediment metagenome</name>
    <dbReference type="NCBI Taxonomy" id="412755"/>
    <lineage>
        <taxon>unclassified sequences</taxon>
        <taxon>metagenomes</taxon>
        <taxon>ecological metagenomes</taxon>
    </lineage>
</organism>
<keyword evidence="1" id="KW-1133">Transmembrane helix</keyword>
<keyword evidence="1" id="KW-0812">Transmembrane</keyword>
<name>X1MCE1_9ZZZZ</name>
<sequence length="98" mass="11235">NNQFGILKEIQKRKYNLNKAVSFLILAYVIVRYKLLNIKVIATDILVGAIVFTILVFTILSKNIVEFTGRGIFLILVSIFGWLAIRGVHREVEKKRNS</sequence>
<dbReference type="AlphaFoldDB" id="X1MCE1"/>
<keyword evidence="1" id="KW-0472">Membrane</keyword>
<evidence type="ECO:0000256" key="1">
    <source>
        <dbReference type="SAM" id="Phobius"/>
    </source>
</evidence>
<comment type="caution">
    <text evidence="2">The sequence shown here is derived from an EMBL/GenBank/DDBJ whole genome shotgun (WGS) entry which is preliminary data.</text>
</comment>
<feature type="non-terminal residue" evidence="2">
    <location>
        <position position="1"/>
    </location>
</feature>
<reference evidence="2" key="1">
    <citation type="journal article" date="2014" name="Front. Microbiol.">
        <title>High frequency of phylogenetically diverse reductive dehalogenase-homologous genes in deep subseafloor sedimentary metagenomes.</title>
        <authorList>
            <person name="Kawai M."/>
            <person name="Futagami T."/>
            <person name="Toyoda A."/>
            <person name="Takaki Y."/>
            <person name="Nishi S."/>
            <person name="Hori S."/>
            <person name="Arai W."/>
            <person name="Tsubouchi T."/>
            <person name="Morono Y."/>
            <person name="Uchiyama I."/>
            <person name="Ito T."/>
            <person name="Fujiyama A."/>
            <person name="Inagaki F."/>
            <person name="Takami H."/>
        </authorList>
    </citation>
    <scope>NUCLEOTIDE SEQUENCE</scope>
    <source>
        <strain evidence="2">Expedition CK06-06</strain>
    </source>
</reference>
<feature type="transmembrane region" description="Helical" evidence="1">
    <location>
        <begin position="67"/>
        <end position="85"/>
    </location>
</feature>